<evidence type="ECO:0000256" key="7">
    <source>
        <dbReference type="SAM" id="MobiDB-lite"/>
    </source>
</evidence>
<organism evidence="9 10">
    <name type="scientific">Litomosoides sigmodontis</name>
    <name type="common">Filarial nematode worm</name>
    <dbReference type="NCBI Taxonomy" id="42156"/>
    <lineage>
        <taxon>Eukaryota</taxon>
        <taxon>Metazoa</taxon>
        <taxon>Ecdysozoa</taxon>
        <taxon>Nematoda</taxon>
        <taxon>Chromadorea</taxon>
        <taxon>Rhabditida</taxon>
        <taxon>Spirurina</taxon>
        <taxon>Spiruromorpha</taxon>
        <taxon>Filarioidea</taxon>
        <taxon>Onchocercidae</taxon>
        <taxon>Litomosoides</taxon>
    </lineage>
</organism>
<dbReference type="Gene3D" id="1.10.10.60">
    <property type="entry name" value="Homeodomain-like"/>
    <property type="match status" value="1"/>
</dbReference>
<feature type="DNA-binding region" description="Homeobox" evidence="5">
    <location>
        <begin position="215"/>
        <end position="274"/>
    </location>
</feature>
<dbReference type="STRING" id="42156.A0A3P6T9M3"/>
<feature type="domain" description="Homeobox" evidence="8">
    <location>
        <begin position="213"/>
        <end position="273"/>
    </location>
</feature>
<comment type="subcellular location">
    <subcellularLocation>
        <location evidence="1 5 6">Nucleus</location>
    </subcellularLocation>
</comment>
<protein>
    <recommendedName>
        <fullName evidence="8">Homeobox domain-containing protein</fullName>
    </recommendedName>
</protein>
<dbReference type="CDD" id="cd00086">
    <property type="entry name" value="homeodomain"/>
    <property type="match status" value="1"/>
</dbReference>
<dbReference type="PROSITE" id="PS00027">
    <property type="entry name" value="HOMEOBOX_1"/>
    <property type="match status" value="1"/>
</dbReference>
<dbReference type="Proteomes" id="UP000277928">
    <property type="component" value="Unassembled WGS sequence"/>
</dbReference>
<feature type="compositionally biased region" description="Polar residues" evidence="7">
    <location>
        <begin position="82"/>
        <end position="91"/>
    </location>
</feature>
<dbReference type="GO" id="GO:0005634">
    <property type="term" value="C:nucleus"/>
    <property type="evidence" value="ECO:0007669"/>
    <property type="project" value="UniProtKB-SubCell"/>
</dbReference>
<dbReference type="PANTHER" id="PTHR24333">
    <property type="entry name" value="HOMEO BOX HB9 LIKE A-RELATED"/>
    <property type="match status" value="1"/>
</dbReference>
<evidence type="ECO:0000256" key="4">
    <source>
        <dbReference type="ARBA" id="ARBA00023242"/>
    </source>
</evidence>
<dbReference type="OrthoDB" id="6159439at2759"/>
<evidence type="ECO:0000256" key="2">
    <source>
        <dbReference type="ARBA" id="ARBA00023125"/>
    </source>
</evidence>
<dbReference type="GO" id="GO:0000981">
    <property type="term" value="F:DNA-binding transcription factor activity, RNA polymerase II-specific"/>
    <property type="evidence" value="ECO:0007669"/>
    <property type="project" value="InterPro"/>
</dbReference>
<dbReference type="SUPFAM" id="SSF46689">
    <property type="entry name" value="Homeodomain-like"/>
    <property type="match status" value="1"/>
</dbReference>
<feature type="region of interest" description="Disordered" evidence="7">
    <location>
        <begin position="40"/>
        <end position="91"/>
    </location>
</feature>
<evidence type="ECO:0000259" key="8">
    <source>
        <dbReference type="PROSITE" id="PS50071"/>
    </source>
</evidence>
<dbReference type="Pfam" id="PF00046">
    <property type="entry name" value="Homeodomain"/>
    <property type="match status" value="1"/>
</dbReference>
<evidence type="ECO:0000313" key="9">
    <source>
        <dbReference type="EMBL" id="VDK77515.1"/>
    </source>
</evidence>
<feature type="compositionally biased region" description="Low complexity" evidence="7">
    <location>
        <begin position="40"/>
        <end position="53"/>
    </location>
</feature>
<evidence type="ECO:0000256" key="5">
    <source>
        <dbReference type="PROSITE-ProRule" id="PRU00108"/>
    </source>
</evidence>
<reference evidence="9 10" key="1">
    <citation type="submission" date="2018-08" db="EMBL/GenBank/DDBJ databases">
        <authorList>
            <person name="Laetsch R D."/>
            <person name="Stevens L."/>
            <person name="Kumar S."/>
            <person name="Blaxter L. M."/>
        </authorList>
    </citation>
    <scope>NUCLEOTIDE SEQUENCE [LARGE SCALE GENOMIC DNA]</scope>
</reference>
<dbReference type="InterPro" id="IPR017970">
    <property type="entry name" value="Homeobox_CS"/>
</dbReference>
<dbReference type="InterPro" id="IPR001356">
    <property type="entry name" value="HD"/>
</dbReference>
<dbReference type="FunFam" id="1.10.10.60:FF:000373">
    <property type="entry name" value="Blast:Brain-specific homeobox protein"/>
    <property type="match status" value="1"/>
</dbReference>
<dbReference type="AlphaFoldDB" id="A0A3P6T9M3"/>
<dbReference type="SMART" id="SM00389">
    <property type="entry name" value="HOX"/>
    <property type="match status" value="1"/>
</dbReference>
<dbReference type="GO" id="GO:0003677">
    <property type="term" value="F:DNA binding"/>
    <property type="evidence" value="ECO:0007669"/>
    <property type="project" value="UniProtKB-UniRule"/>
</dbReference>
<evidence type="ECO:0000256" key="6">
    <source>
        <dbReference type="RuleBase" id="RU000682"/>
    </source>
</evidence>
<dbReference type="InterPro" id="IPR050848">
    <property type="entry name" value="Homeobox_TF"/>
</dbReference>
<sequence>MWITRSAGLPNMHMAEPTSAASPSAGALNYFSISHLLRQSSFSPPESTPTTGSKNDSRIDDESSGAGSREIPKEQSQHVAAPSNSELGLSTSDNDRLLTALQTSGTTCVQPHLSLSLNPTIAAIDLLKQSDSFVDRRSDNNTSTTPHFDEKSLLACRETTIPLWLNCAAATAAVLPFEQSFLMAQRSAAVFPHLWRTSASTDALRLVSTSKSYRRRKARTVFSDQQLQGLEKRFETQRYLSTPERIELATVLNLSETQVKTWFQNRRMKHKKIVRKQGDSCGSSNGDNTTRTENTDSNER</sequence>
<evidence type="ECO:0000256" key="1">
    <source>
        <dbReference type="ARBA" id="ARBA00004123"/>
    </source>
</evidence>
<dbReference type="PROSITE" id="PS50071">
    <property type="entry name" value="HOMEOBOX_2"/>
    <property type="match status" value="1"/>
</dbReference>
<accession>A0A3P6T9M3</accession>
<dbReference type="InterPro" id="IPR009057">
    <property type="entry name" value="Homeodomain-like_sf"/>
</dbReference>
<feature type="region of interest" description="Disordered" evidence="7">
    <location>
        <begin position="1"/>
        <end position="21"/>
    </location>
</feature>
<dbReference type="PANTHER" id="PTHR24333:SF8">
    <property type="entry name" value="HOMEOBOX PROTEIN CEH-62"/>
    <property type="match status" value="1"/>
</dbReference>
<dbReference type="PRINTS" id="PR00024">
    <property type="entry name" value="HOMEOBOX"/>
</dbReference>
<keyword evidence="2 5" id="KW-0238">DNA-binding</keyword>
<name>A0A3P6T9M3_LITSI</name>
<proteinExistence type="predicted"/>
<keyword evidence="10" id="KW-1185">Reference proteome</keyword>
<evidence type="ECO:0000313" key="10">
    <source>
        <dbReference type="Proteomes" id="UP000277928"/>
    </source>
</evidence>
<keyword evidence="3 5" id="KW-0371">Homeobox</keyword>
<dbReference type="InterPro" id="IPR020479">
    <property type="entry name" value="HD_metazoa"/>
</dbReference>
<evidence type="ECO:0000256" key="3">
    <source>
        <dbReference type="ARBA" id="ARBA00023155"/>
    </source>
</evidence>
<feature type="compositionally biased region" description="Polar residues" evidence="7">
    <location>
        <begin position="280"/>
        <end position="292"/>
    </location>
</feature>
<dbReference type="OMA" id="IPLWLNC"/>
<gene>
    <name evidence="9" type="ORF">NLS_LOCUS3697</name>
</gene>
<keyword evidence="4 5" id="KW-0539">Nucleus</keyword>
<dbReference type="EMBL" id="UYRX01000208">
    <property type="protein sequence ID" value="VDK77515.1"/>
    <property type="molecule type" value="Genomic_DNA"/>
</dbReference>
<feature type="region of interest" description="Disordered" evidence="7">
    <location>
        <begin position="273"/>
        <end position="300"/>
    </location>
</feature>